<organism evidence="7 8">
    <name type="scientific">Oculimacula yallundae</name>
    <dbReference type="NCBI Taxonomy" id="86028"/>
    <lineage>
        <taxon>Eukaryota</taxon>
        <taxon>Fungi</taxon>
        <taxon>Dikarya</taxon>
        <taxon>Ascomycota</taxon>
        <taxon>Pezizomycotina</taxon>
        <taxon>Leotiomycetes</taxon>
        <taxon>Helotiales</taxon>
        <taxon>Ploettnerulaceae</taxon>
        <taxon>Oculimacula</taxon>
    </lineage>
</organism>
<dbReference type="Proteomes" id="UP001595075">
    <property type="component" value="Unassembled WGS sequence"/>
</dbReference>
<keyword evidence="3 6" id="KW-1133">Transmembrane helix</keyword>
<keyword evidence="4 6" id="KW-0472">Membrane</keyword>
<feature type="compositionally biased region" description="Pro residues" evidence="5">
    <location>
        <begin position="1"/>
        <end position="10"/>
    </location>
</feature>
<evidence type="ECO:0000256" key="5">
    <source>
        <dbReference type="SAM" id="MobiDB-lite"/>
    </source>
</evidence>
<reference evidence="7 8" key="1">
    <citation type="journal article" date="2024" name="Commun. Biol.">
        <title>Comparative genomic analysis of thermophilic fungi reveals convergent evolutionary adaptations and gene losses.</title>
        <authorList>
            <person name="Steindorff A.S."/>
            <person name="Aguilar-Pontes M.V."/>
            <person name="Robinson A.J."/>
            <person name="Andreopoulos B."/>
            <person name="LaButti K."/>
            <person name="Kuo A."/>
            <person name="Mondo S."/>
            <person name="Riley R."/>
            <person name="Otillar R."/>
            <person name="Haridas S."/>
            <person name="Lipzen A."/>
            <person name="Grimwood J."/>
            <person name="Schmutz J."/>
            <person name="Clum A."/>
            <person name="Reid I.D."/>
            <person name="Moisan M.C."/>
            <person name="Butler G."/>
            <person name="Nguyen T.T.M."/>
            <person name="Dewar K."/>
            <person name="Conant G."/>
            <person name="Drula E."/>
            <person name="Henrissat B."/>
            <person name="Hansel C."/>
            <person name="Singer S."/>
            <person name="Hutchinson M.I."/>
            <person name="de Vries R.P."/>
            <person name="Natvig D.O."/>
            <person name="Powell A.J."/>
            <person name="Tsang A."/>
            <person name="Grigoriev I.V."/>
        </authorList>
    </citation>
    <scope>NUCLEOTIDE SEQUENCE [LARGE SCALE GENOMIC DNA]</scope>
    <source>
        <strain evidence="7 8">CBS 494.80</strain>
    </source>
</reference>
<evidence type="ECO:0000313" key="7">
    <source>
        <dbReference type="EMBL" id="KAL2070688.1"/>
    </source>
</evidence>
<gene>
    <name evidence="7" type="ORF">VTL71DRAFT_13714</name>
</gene>
<dbReference type="Pfam" id="PF01544">
    <property type="entry name" value="CorA"/>
    <property type="match status" value="1"/>
</dbReference>
<evidence type="ECO:0000313" key="8">
    <source>
        <dbReference type="Proteomes" id="UP001595075"/>
    </source>
</evidence>
<evidence type="ECO:0000256" key="1">
    <source>
        <dbReference type="ARBA" id="ARBA00004141"/>
    </source>
</evidence>
<protein>
    <submittedName>
        <fullName evidence="7">Uncharacterized protein</fullName>
    </submittedName>
</protein>
<feature type="transmembrane region" description="Helical" evidence="6">
    <location>
        <begin position="471"/>
        <end position="495"/>
    </location>
</feature>
<comment type="subcellular location">
    <subcellularLocation>
        <location evidence="1">Membrane</location>
        <topology evidence="1">Multi-pass membrane protein</topology>
    </subcellularLocation>
</comment>
<keyword evidence="8" id="KW-1185">Reference proteome</keyword>
<dbReference type="Gene3D" id="1.20.58.340">
    <property type="entry name" value="Magnesium transport protein CorA, transmembrane region"/>
    <property type="match status" value="1"/>
</dbReference>
<dbReference type="SUPFAM" id="SSF144083">
    <property type="entry name" value="Magnesium transport protein CorA, transmembrane region"/>
    <property type="match status" value="1"/>
</dbReference>
<dbReference type="EMBL" id="JAZHXI010000006">
    <property type="protein sequence ID" value="KAL2070688.1"/>
    <property type="molecule type" value="Genomic_DNA"/>
</dbReference>
<keyword evidence="2 6" id="KW-0812">Transmembrane</keyword>
<evidence type="ECO:0000256" key="3">
    <source>
        <dbReference type="ARBA" id="ARBA00022989"/>
    </source>
</evidence>
<sequence length="511" mass="58592">MPLENIPPNPTATDSSPGLKPASGTLPIKADGPYVSALKEELSRHSKIKWSLDSQGSDHTKVAFSDEEKAYQIANSHDLVARAARSRQDEKFSICVIENISPEYLEVIGIEWKIDLEFLLEHARNPDKADLWRQKVWNSGPEYLSIRYRRDLAEEDFLETREGHLDGVIEFSNVMPRLTLPTLENLISAPNFIHRPCLKDEKQGFQSNTRMSYCRPHHYLYLFLVDAPITVPFVSSKATSPTVPTLRFMYSSSRGGVELPGFLSMPKVMCSIFELLKIFCQHEWNYRILFPRPPLDSYRIPNVLPRHPMIYIIASCLHWENLKYLEMEIKRISFKEIRNPKLETNSKLHDRREDLASVKQRLIETKRGIPLYVTTFLADHPAGKDEYHGPMLRTENWDALIEETVTLEAFLMETFQLLMSSASVQDSQMSINQSRRSTQLTLLALIYVPLSFVTGIFGMNVQQINSSGLDIWVCFATLAPLILLTVMVFLAVKWYGNRKIVRGRRADLSTV</sequence>
<evidence type="ECO:0000256" key="6">
    <source>
        <dbReference type="SAM" id="Phobius"/>
    </source>
</evidence>
<evidence type="ECO:0000256" key="4">
    <source>
        <dbReference type="ARBA" id="ARBA00023136"/>
    </source>
</evidence>
<proteinExistence type="predicted"/>
<dbReference type="InterPro" id="IPR045863">
    <property type="entry name" value="CorA_TM1_TM2"/>
</dbReference>
<accession>A0ABR4CN42</accession>
<feature type="transmembrane region" description="Helical" evidence="6">
    <location>
        <begin position="440"/>
        <end position="459"/>
    </location>
</feature>
<dbReference type="InterPro" id="IPR002523">
    <property type="entry name" value="MgTranspt_CorA/ZnTranspt_ZntB"/>
</dbReference>
<name>A0ABR4CN42_9HELO</name>
<feature type="region of interest" description="Disordered" evidence="5">
    <location>
        <begin position="1"/>
        <end position="29"/>
    </location>
</feature>
<comment type="caution">
    <text evidence="7">The sequence shown here is derived from an EMBL/GenBank/DDBJ whole genome shotgun (WGS) entry which is preliminary data.</text>
</comment>
<evidence type="ECO:0000256" key="2">
    <source>
        <dbReference type="ARBA" id="ARBA00022692"/>
    </source>
</evidence>